<evidence type="ECO:0000313" key="2">
    <source>
        <dbReference type="EMBL" id="GIQ63304.1"/>
    </source>
</evidence>
<name>A0ABQ4N597_9BACL</name>
<keyword evidence="1" id="KW-1133">Transmembrane helix</keyword>
<organism evidence="2 3">
    <name type="scientific">Paenibacillus cisolokensis</name>
    <dbReference type="NCBI Taxonomy" id="1658519"/>
    <lineage>
        <taxon>Bacteria</taxon>
        <taxon>Bacillati</taxon>
        <taxon>Bacillota</taxon>
        <taxon>Bacilli</taxon>
        <taxon>Bacillales</taxon>
        <taxon>Paenibacillaceae</taxon>
        <taxon>Paenibacillus</taxon>
    </lineage>
</organism>
<evidence type="ECO:0000313" key="3">
    <source>
        <dbReference type="Proteomes" id="UP000680304"/>
    </source>
</evidence>
<gene>
    <name evidence="2" type="ORF">PACILC2_18720</name>
</gene>
<keyword evidence="1" id="KW-0812">Transmembrane</keyword>
<proteinExistence type="predicted"/>
<evidence type="ECO:0000256" key="1">
    <source>
        <dbReference type="SAM" id="Phobius"/>
    </source>
</evidence>
<protein>
    <submittedName>
        <fullName evidence="2">Uncharacterized protein</fullName>
    </submittedName>
</protein>
<dbReference type="Proteomes" id="UP000680304">
    <property type="component" value="Unassembled WGS sequence"/>
</dbReference>
<reference evidence="2 3" key="1">
    <citation type="submission" date="2021-04" db="EMBL/GenBank/DDBJ databases">
        <title>Draft genome sequence of Paenibacillus cisolokensis, LC2-13A.</title>
        <authorList>
            <person name="Uke A."/>
            <person name="Chhe C."/>
            <person name="Baramee S."/>
            <person name="Kosugi A."/>
        </authorList>
    </citation>
    <scope>NUCLEOTIDE SEQUENCE [LARGE SCALE GENOMIC DNA]</scope>
    <source>
        <strain evidence="2 3">LC2-13A</strain>
    </source>
</reference>
<dbReference type="EMBL" id="BOVJ01000059">
    <property type="protein sequence ID" value="GIQ63304.1"/>
    <property type="molecule type" value="Genomic_DNA"/>
</dbReference>
<keyword evidence="1" id="KW-0472">Membrane</keyword>
<accession>A0ABQ4N597</accession>
<sequence>MRSGMVQCSIIALSAAAIVLLAVNPRNGTNRWAAFFLFSAGIGGLPYTIRDSFTAGAIHYVRKAIIGSGPRRFAAPIIMPTDGGAAEGGRPG</sequence>
<feature type="transmembrane region" description="Helical" evidence="1">
    <location>
        <begin position="32"/>
        <end position="49"/>
    </location>
</feature>
<keyword evidence="3" id="KW-1185">Reference proteome</keyword>
<comment type="caution">
    <text evidence="2">The sequence shown here is derived from an EMBL/GenBank/DDBJ whole genome shotgun (WGS) entry which is preliminary data.</text>
</comment>